<organism evidence="3 4">
    <name type="scientific">Aphanomyces stellatus</name>
    <dbReference type="NCBI Taxonomy" id="120398"/>
    <lineage>
        <taxon>Eukaryota</taxon>
        <taxon>Sar</taxon>
        <taxon>Stramenopiles</taxon>
        <taxon>Oomycota</taxon>
        <taxon>Saprolegniomycetes</taxon>
        <taxon>Saprolegniales</taxon>
        <taxon>Verrucalvaceae</taxon>
        <taxon>Aphanomyces</taxon>
    </lineage>
</organism>
<evidence type="ECO:0000313" key="3">
    <source>
        <dbReference type="EMBL" id="VFT90485.1"/>
    </source>
</evidence>
<protein>
    <submittedName>
        <fullName evidence="3">Aste57867_13649 protein</fullName>
    </submittedName>
</protein>
<dbReference type="EMBL" id="VJMH01005467">
    <property type="protein sequence ID" value="KAF0695549.1"/>
    <property type="molecule type" value="Genomic_DNA"/>
</dbReference>
<gene>
    <name evidence="3" type="primary">Aste57867_13649</name>
    <name evidence="2" type="ORF">As57867_013599</name>
    <name evidence="3" type="ORF">ASTE57867_13649</name>
</gene>
<sequence length="105" mass="11462">MVATNAQLREILRGLDKPPIDKIPDAINANKALGQNPQYGSEIKIQFRIFGIESFSSVLESVSKHIPDSIFQDEPPESANQVSHASTGAQLSTPDMTSRPPTFQV</sequence>
<proteinExistence type="predicted"/>
<accession>A0A485KZ75</accession>
<evidence type="ECO:0000313" key="4">
    <source>
        <dbReference type="Proteomes" id="UP000332933"/>
    </source>
</evidence>
<dbReference type="EMBL" id="CAADRA010005488">
    <property type="protein sequence ID" value="VFT90485.1"/>
    <property type="molecule type" value="Genomic_DNA"/>
</dbReference>
<reference evidence="2" key="2">
    <citation type="submission" date="2019-06" db="EMBL/GenBank/DDBJ databases">
        <title>Genomics analysis of Aphanomyces spp. identifies a new class of oomycete effector associated with host adaptation.</title>
        <authorList>
            <person name="Gaulin E."/>
        </authorList>
    </citation>
    <scope>NUCLEOTIDE SEQUENCE</scope>
    <source>
        <strain evidence="2">CBS 578.67</strain>
    </source>
</reference>
<evidence type="ECO:0000313" key="2">
    <source>
        <dbReference type="EMBL" id="KAF0695549.1"/>
    </source>
</evidence>
<evidence type="ECO:0000256" key="1">
    <source>
        <dbReference type="SAM" id="MobiDB-lite"/>
    </source>
</evidence>
<feature type="region of interest" description="Disordered" evidence="1">
    <location>
        <begin position="69"/>
        <end position="105"/>
    </location>
</feature>
<dbReference type="Proteomes" id="UP000332933">
    <property type="component" value="Unassembled WGS sequence"/>
</dbReference>
<feature type="compositionally biased region" description="Polar residues" evidence="1">
    <location>
        <begin position="78"/>
        <end position="105"/>
    </location>
</feature>
<name>A0A485KZ75_9STRA</name>
<keyword evidence="4" id="KW-1185">Reference proteome</keyword>
<dbReference type="AlphaFoldDB" id="A0A485KZ75"/>
<reference evidence="3 4" key="1">
    <citation type="submission" date="2019-03" db="EMBL/GenBank/DDBJ databases">
        <authorList>
            <person name="Gaulin E."/>
            <person name="Dumas B."/>
        </authorList>
    </citation>
    <scope>NUCLEOTIDE SEQUENCE [LARGE SCALE GENOMIC DNA]</scope>
    <source>
        <strain evidence="3">CBS 568.67</strain>
    </source>
</reference>